<name>A0A1I6IK24_9EURY</name>
<evidence type="ECO:0000313" key="2">
    <source>
        <dbReference type="EMBL" id="SFR66660.1"/>
    </source>
</evidence>
<accession>A0A1I6IK24</accession>
<feature type="transmembrane region" description="Helical" evidence="1">
    <location>
        <begin position="256"/>
        <end position="278"/>
    </location>
</feature>
<dbReference type="STRING" id="553469.SAMN04487947_3335"/>
<dbReference type="AlphaFoldDB" id="A0A1I6IK24"/>
<dbReference type="RefSeq" id="WP_089809683.1">
    <property type="nucleotide sequence ID" value="NZ_FOYT01000003.1"/>
</dbReference>
<feature type="transmembrane region" description="Helical" evidence="1">
    <location>
        <begin position="198"/>
        <end position="221"/>
    </location>
</feature>
<sequence length="291" mass="29745">MTPTEVIPLLVLVLLLVSAGGADVEQMSVTFEGDRAVEAVDDVLVVAGGNTTVAADASVEGDVYVAGGSVRVDGRVDGDVTVLAGRLSVAEGATVTGTVQRIAGGAAISDGARVGEVSALDPPTPANSPTRAVVTFLLQFSALGAVGWWVARRRPAMLDTVGHSITRHTVVSGVVGALAGATLLVLFVYMAFTLLLLPLSVVGLGAQLLVVAYAQVAFGYLVGERLPIDRTDVATVVGVGAFLLGLRLLGELPVVGGLVQFALVVVGFGAVLNTYFGLQRFEPATIPRADD</sequence>
<reference evidence="3" key="1">
    <citation type="submission" date="2016-10" db="EMBL/GenBank/DDBJ databases">
        <authorList>
            <person name="Varghese N."/>
            <person name="Submissions S."/>
        </authorList>
    </citation>
    <scope>NUCLEOTIDE SEQUENCE [LARGE SCALE GENOMIC DNA]</scope>
    <source>
        <strain evidence="3">CGMCC 1.7736</strain>
    </source>
</reference>
<organism evidence="2 3">
    <name type="scientific">Halogeometricum rufum</name>
    <dbReference type="NCBI Taxonomy" id="553469"/>
    <lineage>
        <taxon>Archaea</taxon>
        <taxon>Methanobacteriati</taxon>
        <taxon>Methanobacteriota</taxon>
        <taxon>Stenosarchaea group</taxon>
        <taxon>Halobacteria</taxon>
        <taxon>Halobacteriales</taxon>
        <taxon>Haloferacaceae</taxon>
        <taxon>Halogeometricum</taxon>
    </lineage>
</organism>
<feature type="transmembrane region" description="Helical" evidence="1">
    <location>
        <begin position="132"/>
        <end position="150"/>
    </location>
</feature>
<keyword evidence="1" id="KW-1133">Transmembrane helix</keyword>
<keyword evidence="3" id="KW-1185">Reference proteome</keyword>
<keyword evidence="1" id="KW-0472">Membrane</keyword>
<gene>
    <name evidence="2" type="ORF">SAMN04487947_3335</name>
</gene>
<evidence type="ECO:0008006" key="4">
    <source>
        <dbReference type="Google" id="ProtNLM"/>
    </source>
</evidence>
<keyword evidence="1" id="KW-0812">Transmembrane</keyword>
<evidence type="ECO:0000256" key="1">
    <source>
        <dbReference type="SAM" id="Phobius"/>
    </source>
</evidence>
<feature type="transmembrane region" description="Helical" evidence="1">
    <location>
        <begin position="233"/>
        <end position="250"/>
    </location>
</feature>
<proteinExistence type="predicted"/>
<dbReference type="EMBL" id="FOYT01000003">
    <property type="protein sequence ID" value="SFR66660.1"/>
    <property type="molecule type" value="Genomic_DNA"/>
</dbReference>
<feature type="transmembrane region" description="Helical" evidence="1">
    <location>
        <begin position="170"/>
        <end position="192"/>
    </location>
</feature>
<dbReference type="Proteomes" id="UP000198531">
    <property type="component" value="Unassembled WGS sequence"/>
</dbReference>
<evidence type="ECO:0000313" key="3">
    <source>
        <dbReference type="Proteomes" id="UP000198531"/>
    </source>
</evidence>
<protein>
    <recommendedName>
        <fullName evidence="4">Polymer-forming protein</fullName>
    </recommendedName>
</protein>
<dbReference type="OrthoDB" id="204502at2157"/>